<dbReference type="OrthoDB" id="4328726at2"/>
<protein>
    <submittedName>
        <fullName evidence="1">Peptidase</fullName>
    </submittedName>
</protein>
<gene>
    <name evidence="1" type="ORF">FCI23_23840</name>
</gene>
<keyword evidence="2" id="KW-1185">Reference proteome</keyword>
<evidence type="ECO:0000313" key="1">
    <source>
        <dbReference type="EMBL" id="TKA09127.1"/>
    </source>
</evidence>
<dbReference type="AlphaFoldDB" id="A0A4U0SLN5"/>
<name>A0A4U0SLN5_9ACTN</name>
<dbReference type="InterPro" id="IPR036628">
    <property type="entry name" value="Clp_N_dom_sf"/>
</dbReference>
<comment type="caution">
    <text evidence="1">The sequence shown here is derived from an EMBL/GenBank/DDBJ whole genome shotgun (WGS) entry which is preliminary data.</text>
</comment>
<proteinExistence type="predicted"/>
<accession>A0A4U0SLN5</accession>
<sequence length="179" mass="18584">MFSRTATDEVDVVHTGDTLPMAPTNPADDAQLTAELRSVAASARRRALRDGDRQIDTAHVLHSLLEADPAAREACGGQLVRVLGYLAQRSIGYGIRWHGSVEESGALQAVTSGTAGWSPAAATAMRAAVARAHSHGRPQADGGDLLATLAADPRCRAVEVLRSAGVEVSGHLDDGTVAS</sequence>
<organism evidence="1 2">
    <name type="scientific">Actinacidiphila oryziradicis</name>
    <dbReference type="NCBI Taxonomy" id="2571141"/>
    <lineage>
        <taxon>Bacteria</taxon>
        <taxon>Bacillati</taxon>
        <taxon>Actinomycetota</taxon>
        <taxon>Actinomycetes</taxon>
        <taxon>Kitasatosporales</taxon>
        <taxon>Streptomycetaceae</taxon>
        <taxon>Actinacidiphila</taxon>
    </lineage>
</organism>
<evidence type="ECO:0000313" key="2">
    <source>
        <dbReference type="Proteomes" id="UP000305778"/>
    </source>
</evidence>
<dbReference type="Proteomes" id="UP000305778">
    <property type="component" value="Unassembled WGS sequence"/>
</dbReference>
<dbReference type="Gene3D" id="1.10.1780.10">
    <property type="entry name" value="Clp, N-terminal domain"/>
    <property type="match status" value="1"/>
</dbReference>
<dbReference type="EMBL" id="SUMC01000024">
    <property type="protein sequence ID" value="TKA09127.1"/>
    <property type="molecule type" value="Genomic_DNA"/>
</dbReference>
<reference evidence="1 2" key="1">
    <citation type="submission" date="2019-04" db="EMBL/GenBank/DDBJ databases">
        <title>Streptomyces oryziradicis sp. nov., a novel actinomycete isolated from rhizosphere soil of rice (Oryza sativa L.).</title>
        <authorList>
            <person name="Li C."/>
        </authorList>
    </citation>
    <scope>NUCLEOTIDE SEQUENCE [LARGE SCALE GENOMIC DNA]</scope>
    <source>
        <strain evidence="1 2">NEAU-C40</strain>
    </source>
</reference>